<protein>
    <recommendedName>
        <fullName evidence="2">NTF2 domain-containing protein</fullName>
    </recommendedName>
</protein>
<organism evidence="3 4">
    <name type="scientific">Exidia glandulosa HHB12029</name>
    <dbReference type="NCBI Taxonomy" id="1314781"/>
    <lineage>
        <taxon>Eukaryota</taxon>
        <taxon>Fungi</taxon>
        <taxon>Dikarya</taxon>
        <taxon>Basidiomycota</taxon>
        <taxon>Agaricomycotina</taxon>
        <taxon>Agaricomycetes</taxon>
        <taxon>Auriculariales</taxon>
        <taxon>Exidiaceae</taxon>
        <taxon>Exidia</taxon>
    </lineage>
</organism>
<dbReference type="Pfam" id="PF22602">
    <property type="entry name" value="NXF_NTF2"/>
    <property type="match status" value="1"/>
</dbReference>
<dbReference type="SUPFAM" id="SSF54427">
    <property type="entry name" value="NTF2-like"/>
    <property type="match status" value="1"/>
</dbReference>
<evidence type="ECO:0000256" key="1">
    <source>
        <dbReference type="SAM" id="MobiDB-lite"/>
    </source>
</evidence>
<dbReference type="OrthoDB" id="10684149at2759"/>
<feature type="region of interest" description="Disordered" evidence="1">
    <location>
        <begin position="35"/>
        <end position="55"/>
    </location>
</feature>
<name>A0A165QRR7_EXIGL</name>
<feature type="compositionally biased region" description="Basic and acidic residues" evidence="1">
    <location>
        <begin position="238"/>
        <end position="247"/>
    </location>
</feature>
<reference evidence="3 4" key="1">
    <citation type="journal article" date="2016" name="Mol. Biol. Evol.">
        <title>Comparative Genomics of Early-Diverging Mushroom-Forming Fungi Provides Insights into the Origins of Lignocellulose Decay Capabilities.</title>
        <authorList>
            <person name="Nagy L.G."/>
            <person name="Riley R."/>
            <person name="Tritt A."/>
            <person name="Adam C."/>
            <person name="Daum C."/>
            <person name="Floudas D."/>
            <person name="Sun H."/>
            <person name="Yadav J.S."/>
            <person name="Pangilinan J."/>
            <person name="Larsson K.H."/>
            <person name="Matsuura K."/>
            <person name="Barry K."/>
            <person name="Labutti K."/>
            <person name="Kuo R."/>
            <person name="Ohm R.A."/>
            <person name="Bhattacharya S.S."/>
            <person name="Shirouzu T."/>
            <person name="Yoshinaga Y."/>
            <person name="Martin F.M."/>
            <person name="Grigoriev I.V."/>
            <person name="Hibbett D.S."/>
        </authorList>
    </citation>
    <scope>NUCLEOTIDE SEQUENCE [LARGE SCALE GENOMIC DNA]</scope>
    <source>
        <strain evidence="3 4">HHB12029</strain>
    </source>
</reference>
<evidence type="ECO:0000313" key="4">
    <source>
        <dbReference type="Proteomes" id="UP000077266"/>
    </source>
</evidence>
<evidence type="ECO:0000313" key="3">
    <source>
        <dbReference type="EMBL" id="KZW03988.1"/>
    </source>
</evidence>
<feature type="region of interest" description="Disordered" evidence="1">
    <location>
        <begin position="232"/>
        <end position="325"/>
    </location>
</feature>
<dbReference type="EMBL" id="KV425882">
    <property type="protein sequence ID" value="KZW03988.1"/>
    <property type="molecule type" value="Genomic_DNA"/>
</dbReference>
<dbReference type="Gene3D" id="3.10.450.50">
    <property type="match status" value="1"/>
</dbReference>
<dbReference type="InParanoid" id="A0A165QRR7"/>
<dbReference type="InterPro" id="IPR002075">
    <property type="entry name" value="NTF2_dom"/>
</dbReference>
<keyword evidence="4" id="KW-1185">Reference proteome</keyword>
<dbReference type="InterPro" id="IPR032710">
    <property type="entry name" value="NTF2-like_dom_sf"/>
</dbReference>
<accession>A0A165QRR7</accession>
<dbReference type="PROSITE" id="PS50177">
    <property type="entry name" value="NTF2_DOMAIN"/>
    <property type="match status" value="1"/>
</dbReference>
<dbReference type="InterPro" id="IPR018222">
    <property type="entry name" value="Nuclear_transport_factor_2_euk"/>
</dbReference>
<dbReference type="AlphaFoldDB" id="A0A165QRR7"/>
<evidence type="ECO:0000259" key="2">
    <source>
        <dbReference type="PROSITE" id="PS50177"/>
    </source>
</evidence>
<gene>
    <name evidence="3" type="ORF">EXIGLDRAFT_10518</name>
</gene>
<sequence>MSIIWESETPVMLVCPGKDMPRTSSELQVVHPATTANDDPLALPGASHDETSALPSTSALPIESYANAMHDMGERPAAPAEPAPTISESEILLAIPTFLRGLPANDSTLRQWMNLETEQLRSVDGVTVLEASLDLDEHHYQLRVINPADASGRRRPGRRWYGLRETIASEPSRVVDEAVVSIPAFIRDDVHKNTPRGQLWLRAQVDSAEQTHSRHCEKHEVVRDQLRVHFTTTQQQEEPGRSDDETHPIQIDSSDQPMEDEPIRDRKRKRSISKGAEAHENRRSTPPRLRQPSAAPPDAARDSEQDSLPTPAPTQVDEDEPDDDRMLASGFLHTYFQEWDGDRKRLPDAYAPEAVFSYQLHDIPSQTNPSGESKEDPPKLLYVGRPAIMETLSKMGTYVYGYGADVQFDMHRLPEMDHAFMLVAHGDFRDGRTREVLNYSKAFILKKKINKDDADIWSFVILSQQLTIRNKLPTQQ</sequence>
<proteinExistence type="predicted"/>
<feature type="domain" description="NTF2" evidence="2">
    <location>
        <begin position="327"/>
        <end position="468"/>
    </location>
</feature>
<dbReference type="Proteomes" id="UP000077266">
    <property type="component" value="Unassembled WGS sequence"/>
</dbReference>